<evidence type="ECO:0000313" key="19">
    <source>
        <dbReference type="EMBL" id="CAH9061462.1"/>
    </source>
</evidence>
<dbReference type="GO" id="GO:0046872">
    <property type="term" value="F:metal ion binding"/>
    <property type="evidence" value="ECO:0007669"/>
    <property type="project" value="UniProtKB-KW"/>
</dbReference>
<dbReference type="Pfam" id="PF22456">
    <property type="entry name" value="PqqF-like_C_4"/>
    <property type="match status" value="1"/>
</dbReference>
<evidence type="ECO:0000256" key="10">
    <source>
        <dbReference type="ARBA" id="ARBA00023049"/>
    </source>
</evidence>
<dbReference type="GO" id="GO:0006508">
    <property type="term" value="P:proteolysis"/>
    <property type="evidence" value="ECO:0007669"/>
    <property type="project" value="UniProtKB-KW"/>
</dbReference>
<organism evidence="19 20">
    <name type="scientific">Pseudoalteromonas holothuriae</name>
    <dbReference type="NCBI Taxonomy" id="2963714"/>
    <lineage>
        <taxon>Bacteria</taxon>
        <taxon>Pseudomonadati</taxon>
        <taxon>Pseudomonadota</taxon>
        <taxon>Gammaproteobacteria</taxon>
        <taxon>Alteromonadales</taxon>
        <taxon>Pseudoalteromonadaceae</taxon>
        <taxon>Pseudoalteromonas</taxon>
    </lineage>
</organism>
<evidence type="ECO:0000256" key="9">
    <source>
        <dbReference type="ARBA" id="ARBA00022833"/>
    </source>
</evidence>
<feature type="domain" description="Peptidase M16 N-terminal" evidence="15">
    <location>
        <begin position="60"/>
        <end position="179"/>
    </location>
</feature>
<dbReference type="GO" id="GO:0004222">
    <property type="term" value="F:metalloendopeptidase activity"/>
    <property type="evidence" value="ECO:0007669"/>
    <property type="project" value="UniProtKB-EC"/>
</dbReference>
<dbReference type="InterPro" id="IPR054734">
    <property type="entry name" value="PqqF-like_C_4"/>
</dbReference>
<comment type="cofactor">
    <cofactor evidence="1">
        <name>Zn(2+)</name>
        <dbReference type="ChEBI" id="CHEBI:29105"/>
    </cofactor>
</comment>
<dbReference type="PANTHER" id="PTHR43690:SF18">
    <property type="entry name" value="INSULIN-DEGRADING ENZYME-RELATED"/>
    <property type="match status" value="1"/>
</dbReference>
<feature type="domain" description="Peptidase M16 C-terminal" evidence="16">
    <location>
        <begin position="224"/>
        <end position="400"/>
    </location>
</feature>
<evidence type="ECO:0000256" key="14">
    <source>
        <dbReference type="RuleBase" id="RU004447"/>
    </source>
</evidence>
<comment type="caution">
    <text evidence="19">The sequence shown here is derived from an EMBL/GenBank/DDBJ whole genome shotgun (WGS) entry which is preliminary data.</text>
</comment>
<feature type="domain" description="Coenzyme PQQ synthesis protein F-like C-terminal lobe" evidence="18">
    <location>
        <begin position="783"/>
        <end position="877"/>
    </location>
</feature>
<gene>
    <name evidence="19" type="primary">ptrA_2</name>
    <name evidence="19" type="ORF">PSECIP111854_02816</name>
</gene>
<dbReference type="Pfam" id="PF05193">
    <property type="entry name" value="Peptidase_M16_C"/>
    <property type="match status" value="1"/>
</dbReference>
<keyword evidence="9" id="KW-0862">Zinc</keyword>
<dbReference type="FunFam" id="3.30.830.10:FF:000012">
    <property type="entry name" value="Protease 3"/>
    <property type="match status" value="1"/>
</dbReference>
<evidence type="ECO:0000256" key="12">
    <source>
        <dbReference type="ARBA" id="ARBA00031184"/>
    </source>
</evidence>
<dbReference type="Gene3D" id="3.30.830.10">
    <property type="entry name" value="Metalloenzyme, LuxS/M16 peptidase-like"/>
    <property type="match status" value="4"/>
</dbReference>
<feature type="domain" description="Peptidase M16 middle/third" evidence="17">
    <location>
        <begin position="404"/>
        <end position="679"/>
    </location>
</feature>
<dbReference type="GO" id="GO:0005737">
    <property type="term" value="C:cytoplasm"/>
    <property type="evidence" value="ECO:0007669"/>
    <property type="project" value="UniProtKB-ARBA"/>
</dbReference>
<dbReference type="PROSITE" id="PS00143">
    <property type="entry name" value="INSULINASE"/>
    <property type="match status" value="1"/>
</dbReference>
<dbReference type="EMBL" id="CAMAPC010000011">
    <property type="protein sequence ID" value="CAH9061462.1"/>
    <property type="molecule type" value="Genomic_DNA"/>
</dbReference>
<dbReference type="Proteomes" id="UP001152467">
    <property type="component" value="Unassembled WGS sequence"/>
</dbReference>
<evidence type="ECO:0000259" key="17">
    <source>
        <dbReference type="Pfam" id="PF16187"/>
    </source>
</evidence>
<evidence type="ECO:0000313" key="20">
    <source>
        <dbReference type="Proteomes" id="UP001152467"/>
    </source>
</evidence>
<reference evidence="19" key="1">
    <citation type="submission" date="2022-07" db="EMBL/GenBank/DDBJ databases">
        <authorList>
            <person name="Criscuolo A."/>
        </authorList>
    </citation>
    <scope>NUCLEOTIDE SEQUENCE</scope>
    <source>
        <strain evidence="19">CIP111854</strain>
    </source>
</reference>
<proteinExistence type="inferred from homology"/>
<dbReference type="InterPro" id="IPR011249">
    <property type="entry name" value="Metalloenz_LuxS/M16"/>
</dbReference>
<evidence type="ECO:0000256" key="1">
    <source>
        <dbReference type="ARBA" id="ARBA00001947"/>
    </source>
</evidence>
<evidence type="ECO:0000256" key="13">
    <source>
        <dbReference type="ARBA" id="ARBA00033450"/>
    </source>
</evidence>
<evidence type="ECO:0000256" key="11">
    <source>
        <dbReference type="ARBA" id="ARBA00029597"/>
    </source>
</evidence>
<comment type="similarity">
    <text evidence="3 14">Belongs to the peptidase M16 family.</text>
</comment>
<evidence type="ECO:0000256" key="6">
    <source>
        <dbReference type="ARBA" id="ARBA00022670"/>
    </source>
</evidence>
<keyword evidence="7" id="KW-0479">Metal-binding</keyword>
<dbReference type="InterPro" id="IPR001431">
    <property type="entry name" value="Pept_M16_Zn_BS"/>
</dbReference>
<evidence type="ECO:0000259" key="18">
    <source>
        <dbReference type="Pfam" id="PF22456"/>
    </source>
</evidence>
<evidence type="ECO:0000256" key="8">
    <source>
        <dbReference type="ARBA" id="ARBA00022801"/>
    </source>
</evidence>
<dbReference type="Pfam" id="PF16187">
    <property type="entry name" value="Peptidase_M16_M"/>
    <property type="match status" value="1"/>
</dbReference>
<evidence type="ECO:0000259" key="16">
    <source>
        <dbReference type="Pfam" id="PF05193"/>
    </source>
</evidence>
<evidence type="ECO:0000256" key="7">
    <source>
        <dbReference type="ARBA" id="ARBA00022723"/>
    </source>
</evidence>
<keyword evidence="20" id="KW-1185">Reference proteome</keyword>
<dbReference type="InterPro" id="IPR007863">
    <property type="entry name" value="Peptidase_M16_C"/>
</dbReference>
<dbReference type="InterPro" id="IPR032632">
    <property type="entry name" value="Peptidase_M16_M"/>
</dbReference>
<keyword evidence="10" id="KW-0482">Metalloprotease</keyword>
<evidence type="ECO:0000256" key="3">
    <source>
        <dbReference type="ARBA" id="ARBA00007261"/>
    </source>
</evidence>
<dbReference type="PROSITE" id="PS51257">
    <property type="entry name" value="PROKAR_LIPOPROTEIN"/>
    <property type="match status" value="1"/>
</dbReference>
<dbReference type="InterPro" id="IPR050626">
    <property type="entry name" value="Peptidase_M16"/>
</dbReference>
<dbReference type="RefSeq" id="WP_261626650.1">
    <property type="nucleotide sequence ID" value="NZ_CAMAPC010000011.1"/>
</dbReference>
<keyword evidence="8 19" id="KW-0378">Hydrolase</keyword>
<sequence length="962" mass="110009">MKKFLAVGVFTLLVSTACTNLNDKSNVSVKQTALISDKLITSPNDDRDYLTMTLDNGIEVILVSDSSIEKSAAALSVGVGMLQDPMMQQGMAHYLEHMLFLGTERFPQTNGYSDFMSENGGAHNAYTWLDITNYMFKVNNDAYDEALERFSDFFKAPKLYPEYIDKERNAVNAEWSMRKESDYSGQYKLARNMLGEHPANRFIIGNTQTLSDKKDSNLHKETVDFYNRYYSANIMKVAMISNESLAEMASKANKHFSTIKNKNIAKPEVNTKIDFTKLAKKRVHYKSNEDVKQLKIDFTIENNQDQFAVKPNYFITYLISNEMQGSPAQVLKKQGLISQLAAYSSVDVYGNYGTLLVDIELTDKGMKNRETVVATVMQYINLIKREGIDSKYFDEIRTSLNNQFLFLEKGDEFRYVSNLAGSMQDYPINHAINAPYYYAKFDKEAIERVLEQLTSEHLRVWYISKDEPTDSALHFYDGQYKITDITEQEIESWKIPSQFALELPSVNKLLPEQFAIKTTPEQASKGVQKVFDEPGLTIWHAPSERFMHQPKGNLDIYINSPEPMTNIKADVALSVWSDLFAIAQSRLQTEANVAGMSLRLSQNIGLVLNVSGFTDKQPQLLSQAMQNLKLSVTQEEFEQALDRYRRAIINQGQQRPMNQVFGKYSSLVKSGSYDPNLLLKTAQNLSLNEFNIIQNQLLKQNQVRVFGFGNYSQSDLEAVAKVIKQALPNRLRVTEYTKVKYWQPKEGETFVWQEDIDMADVALIDVLVHPKPGFIQKAAARVLVRHLRNHIFDTLRTQEQLAYMVGATSASIDEYSALAIYIQTPVEDVQSMQQRFDSYKKEYGKVLAALDNEIFLQLKNASIVSLKETPKNLSDEISPLINDWYKENFDYDSKDKLVAALEEVTIADVKAFYQQTMLNDNASRLNVQMRGHKFKNKPFAQLPNQTKLSSIEDFYRRIAYQH</sequence>
<dbReference type="AlphaFoldDB" id="A0A9W4R0H6"/>
<evidence type="ECO:0000256" key="5">
    <source>
        <dbReference type="ARBA" id="ARBA00017565"/>
    </source>
</evidence>
<evidence type="ECO:0000259" key="15">
    <source>
        <dbReference type="Pfam" id="PF00675"/>
    </source>
</evidence>
<name>A0A9W4R0H6_9GAMM</name>
<dbReference type="SUPFAM" id="SSF63411">
    <property type="entry name" value="LuxS/MPP-like metallohydrolase"/>
    <property type="match status" value="4"/>
</dbReference>
<dbReference type="PANTHER" id="PTHR43690">
    <property type="entry name" value="NARDILYSIN"/>
    <property type="match status" value="1"/>
</dbReference>
<dbReference type="Pfam" id="PF00675">
    <property type="entry name" value="Peptidase_M16"/>
    <property type="match status" value="1"/>
</dbReference>
<dbReference type="InterPro" id="IPR011765">
    <property type="entry name" value="Pept_M16_N"/>
</dbReference>
<accession>A0A9W4R0H6</accession>
<evidence type="ECO:0000256" key="2">
    <source>
        <dbReference type="ARBA" id="ARBA00002184"/>
    </source>
</evidence>
<evidence type="ECO:0000256" key="4">
    <source>
        <dbReference type="ARBA" id="ARBA00012449"/>
    </source>
</evidence>
<dbReference type="EC" id="3.4.24.55" evidence="4"/>
<keyword evidence="6 19" id="KW-0645">Protease</keyword>
<protein>
    <recommendedName>
        <fullName evidence="5">Protease 3</fullName>
        <ecNumber evidence="4">3.4.24.55</ecNumber>
    </recommendedName>
    <alternativeName>
        <fullName evidence="13">Pitrilysin</fullName>
    </alternativeName>
    <alternativeName>
        <fullName evidence="12">Protease III</fullName>
    </alternativeName>
    <alternativeName>
        <fullName evidence="11">Protease pi</fullName>
    </alternativeName>
</protein>
<comment type="function">
    <text evidence="2">Endopeptidase that degrades small peptides of less than 7 kDa, such as glucagon and insulin.</text>
</comment>